<dbReference type="Gene3D" id="2.170.15.10">
    <property type="entry name" value="Proaerolysin, chain A, domain 3"/>
    <property type="match status" value="1"/>
</dbReference>
<evidence type="ECO:0000256" key="1">
    <source>
        <dbReference type="SAM" id="SignalP"/>
    </source>
</evidence>
<proteinExistence type="evidence at transcript level"/>
<name>V5H7D3_IXORI</name>
<protein>
    <recommendedName>
        <fullName evidence="3">Cytotoxin-like protein</fullName>
    </recommendedName>
</protein>
<dbReference type="AlphaFoldDB" id="V5H7D3"/>
<feature type="chain" id="PRO_5004734934" description="Cytotoxin-like protein" evidence="1">
    <location>
        <begin position="21"/>
        <end position="255"/>
    </location>
</feature>
<accession>V5H7D3</accession>
<reference evidence="2" key="1">
    <citation type="journal article" date="2015" name="Sci. Rep.">
        <title>Tissue- and time-dependent transcription in Ixodes ricinus salivary glands and midguts when blood feeding on the vertebrate host.</title>
        <authorList>
            <person name="Kotsyfakis M."/>
            <person name="Schwarz A."/>
            <person name="Erhart J."/>
            <person name="Ribeiro J.M."/>
        </authorList>
    </citation>
    <scope>NUCLEOTIDE SEQUENCE</scope>
    <source>
        <tissue evidence="2">Salivary gland and midgut</tissue>
    </source>
</reference>
<keyword evidence="1" id="KW-0732">Signal</keyword>
<evidence type="ECO:0008006" key="3">
    <source>
        <dbReference type="Google" id="ProtNLM"/>
    </source>
</evidence>
<dbReference type="EMBL" id="GANP01014146">
    <property type="protein sequence ID" value="JAB70322.1"/>
    <property type="molecule type" value="mRNA"/>
</dbReference>
<feature type="signal peptide" evidence="1">
    <location>
        <begin position="1"/>
        <end position="20"/>
    </location>
</feature>
<evidence type="ECO:0000313" key="2">
    <source>
        <dbReference type="EMBL" id="JAB70322.1"/>
    </source>
</evidence>
<sequence length="255" mass="29065">MQPRMIFFVFLVLGLQIAAAGTVFNLEDKIKAYAERLAQYYKTKVVWWDTHGEKLFHPKEKYSFIGVGLGGGLGRIIVAKQLERFKLHIKTGPVVYGNVSTTSNTSTVLCTEWIEASHGPVKTTFTKSKQHNRKSSWNNQLSISTGFDISLSAPLPMGLGGSSKYYTEMNLYSRRSWGIHRIRNISRLNNRSKRRPTTSAKIEWIVIDEVKEIPWTADITIQGWFAVCLDKQINGKYVHFPKITVLQDPDLKKNQ</sequence>
<organism evidence="2">
    <name type="scientific">Ixodes ricinus</name>
    <name type="common">Common tick</name>
    <name type="synonym">Acarus ricinus</name>
    <dbReference type="NCBI Taxonomy" id="34613"/>
    <lineage>
        <taxon>Eukaryota</taxon>
        <taxon>Metazoa</taxon>
        <taxon>Ecdysozoa</taxon>
        <taxon>Arthropoda</taxon>
        <taxon>Chelicerata</taxon>
        <taxon>Arachnida</taxon>
        <taxon>Acari</taxon>
        <taxon>Parasitiformes</taxon>
        <taxon>Ixodida</taxon>
        <taxon>Ixodoidea</taxon>
        <taxon>Ixodidae</taxon>
        <taxon>Ixodinae</taxon>
        <taxon>Ixodes</taxon>
    </lineage>
</organism>